<feature type="transmembrane region" description="Helical" evidence="7">
    <location>
        <begin position="93"/>
        <end position="118"/>
    </location>
</feature>
<dbReference type="Pfam" id="PF12911">
    <property type="entry name" value="OppC_N"/>
    <property type="match status" value="1"/>
</dbReference>
<evidence type="ECO:0000256" key="3">
    <source>
        <dbReference type="ARBA" id="ARBA00022475"/>
    </source>
</evidence>
<dbReference type="InterPro" id="IPR025966">
    <property type="entry name" value="OppC_N"/>
</dbReference>
<keyword evidence="6 7" id="KW-0472">Membrane</keyword>
<reference evidence="9 10" key="1">
    <citation type="submission" date="2018-11" db="EMBL/GenBank/DDBJ databases">
        <title>Genomic Encyclopedia of Type Strains, Phase IV (KMG-IV): sequencing the most valuable type-strain genomes for metagenomic binning, comparative biology and taxonomic classification.</title>
        <authorList>
            <person name="Goeker M."/>
        </authorList>
    </citation>
    <scope>NUCLEOTIDE SEQUENCE [LARGE SCALE GENOMIC DNA]</scope>
    <source>
        <strain evidence="9 10">DSM 5900</strain>
    </source>
</reference>
<comment type="similarity">
    <text evidence="7">Belongs to the binding-protein-dependent transport system permease family.</text>
</comment>
<dbReference type="InterPro" id="IPR000515">
    <property type="entry name" value="MetI-like"/>
</dbReference>
<dbReference type="Gene3D" id="1.10.3720.10">
    <property type="entry name" value="MetI-like"/>
    <property type="match status" value="1"/>
</dbReference>
<dbReference type="PANTHER" id="PTHR43386:SF25">
    <property type="entry name" value="PEPTIDE ABC TRANSPORTER PERMEASE PROTEIN"/>
    <property type="match status" value="1"/>
</dbReference>
<comment type="subcellular location">
    <subcellularLocation>
        <location evidence="1 7">Cell membrane</location>
        <topology evidence="1 7">Multi-pass membrane protein</topology>
    </subcellularLocation>
</comment>
<feature type="transmembrane region" description="Helical" evidence="7">
    <location>
        <begin position="125"/>
        <end position="147"/>
    </location>
</feature>
<dbReference type="RefSeq" id="WP_123694882.1">
    <property type="nucleotide sequence ID" value="NZ_AP019700.1"/>
</dbReference>
<organism evidence="9 10">
    <name type="scientific">Stella humosa</name>
    <dbReference type="NCBI Taxonomy" id="94"/>
    <lineage>
        <taxon>Bacteria</taxon>
        <taxon>Pseudomonadati</taxon>
        <taxon>Pseudomonadota</taxon>
        <taxon>Alphaproteobacteria</taxon>
        <taxon>Rhodospirillales</taxon>
        <taxon>Stellaceae</taxon>
        <taxon>Stella</taxon>
    </lineage>
</organism>
<dbReference type="EMBL" id="RJKX01000018">
    <property type="protein sequence ID" value="ROP81196.1"/>
    <property type="molecule type" value="Genomic_DNA"/>
</dbReference>
<comment type="caution">
    <text evidence="9">The sequence shown here is derived from an EMBL/GenBank/DDBJ whole genome shotgun (WGS) entry which is preliminary data.</text>
</comment>
<keyword evidence="5 7" id="KW-1133">Transmembrane helix</keyword>
<feature type="transmembrane region" description="Helical" evidence="7">
    <location>
        <begin position="209"/>
        <end position="232"/>
    </location>
</feature>
<sequence>MTTAAPAIAAVKAPARRSVIRRLARDPAAILALVFLVLVVLAAVLAPWISPYDPYFTDPSKGMRPPFEDAAYPLGTDAQGRDMVSRLLYGTRLTLLMGFVALAIGGAIGTLVGIVAAYYRRVDGLLMRLMDVLLSFPAILFGLAIAAVTGPGISPIIIALAIATIPLLARIARSSALVIMQQDYIDAARSVGLIDAAIIWRYLLPNCLSSIFVFSTLRFGQIVLIGAALSFLGLGAQPPTAELGTMAANGRDFLFFAPHIATIPSLTIFAIVLAFNVLGDALRDILDPRLRA</sequence>
<feature type="transmembrane region" description="Helical" evidence="7">
    <location>
        <begin position="28"/>
        <end position="49"/>
    </location>
</feature>
<feature type="transmembrane region" description="Helical" evidence="7">
    <location>
        <begin position="253"/>
        <end position="278"/>
    </location>
</feature>
<protein>
    <submittedName>
        <fullName evidence="9">Peptide/nickel transport system permease protein/glutathione transport system permease protein</fullName>
    </submittedName>
</protein>
<dbReference type="Proteomes" id="UP000278222">
    <property type="component" value="Unassembled WGS sequence"/>
</dbReference>
<evidence type="ECO:0000256" key="2">
    <source>
        <dbReference type="ARBA" id="ARBA00022448"/>
    </source>
</evidence>
<keyword evidence="10" id="KW-1185">Reference proteome</keyword>
<feature type="transmembrane region" description="Helical" evidence="7">
    <location>
        <begin position="153"/>
        <end position="172"/>
    </location>
</feature>
<name>A0A3N1KSV0_9PROT</name>
<feature type="domain" description="ABC transmembrane type-1" evidence="8">
    <location>
        <begin position="91"/>
        <end position="279"/>
    </location>
</feature>
<evidence type="ECO:0000259" key="8">
    <source>
        <dbReference type="PROSITE" id="PS50928"/>
    </source>
</evidence>
<proteinExistence type="inferred from homology"/>
<dbReference type="SUPFAM" id="SSF161098">
    <property type="entry name" value="MetI-like"/>
    <property type="match status" value="1"/>
</dbReference>
<dbReference type="OrthoDB" id="9766870at2"/>
<keyword evidence="3" id="KW-1003">Cell membrane</keyword>
<keyword evidence="4 7" id="KW-0812">Transmembrane</keyword>
<evidence type="ECO:0000313" key="9">
    <source>
        <dbReference type="EMBL" id="ROP81196.1"/>
    </source>
</evidence>
<evidence type="ECO:0000256" key="6">
    <source>
        <dbReference type="ARBA" id="ARBA00023136"/>
    </source>
</evidence>
<evidence type="ECO:0000256" key="1">
    <source>
        <dbReference type="ARBA" id="ARBA00004651"/>
    </source>
</evidence>
<keyword evidence="2 7" id="KW-0813">Transport</keyword>
<evidence type="ECO:0000256" key="7">
    <source>
        <dbReference type="RuleBase" id="RU363032"/>
    </source>
</evidence>
<dbReference type="Pfam" id="PF00528">
    <property type="entry name" value="BPD_transp_1"/>
    <property type="match status" value="1"/>
</dbReference>
<dbReference type="AlphaFoldDB" id="A0A3N1KSV0"/>
<evidence type="ECO:0000313" key="10">
    <source>
        <dbReference type="Proteomes" id="UP000278222"/>
    </source>
</evidence>
<dbReference type="InterPro" id="IPR050366">
    <property type="entry name" value="BP-dependent_transpt_permease"/>
</dbReference>
<evidence type="ECO:0000256" key="5">
    <source>
        <dbReference type="ARBA" id="ARBA00022989"/>
    </source>
</evidence>
<gene>
    <name evidence="9" type="ORF">EDC65_5052</name>
</gene>
<dbReference type="GO" id="GO:0055085">
    <property type="term" value="P:transmembrane transport"/>
    <property type="evidence" value="ECO:0007669"/>
    <property type="project" value="InterPro"/>
</dbReference>
<dbReference type="PROSITE" id="PS50928">
    <property type="entry name" value="ABC_TM1"/>
    <property type="match status" value="1"/>
</dbReference>
<accession>A0A3N1KSV0</accession>
<dbReference type="InterPro" id="IPR035906">
    <property type="entry name" value="MetI-like_sf"/>
</dbReference>
<dbReference type="GO" id="GO:0005886">
    <property type="term" value="C:plasma membrane"/>
    <property type="evidence" value="ECO:0007669"/>
    <property type="project" value="UniProtKB-SubCell"/>
</dbReference>
<dbReference type="CDD" id="cd06261">
    <property type="entry name" value="TM_PBP2"/>
    <property type="match status" value="1"/>
</dbReference>
<dbReference type="PANTHER" id="PTHR43386">
    <property type="entry name" value="OLIGOPEPTIDE TRANSPORT SYSTEM PERMEASE PROTEIN APPC"/>
    <property type="match status" value="1"/>
</dbReference>
<evidence type="ECO:0000256" key="4">
    <source>
        <dbReference type="ARBA" id="ARBA00022692"/>
    </source>
</evidence>